<accession>A0A1H6HCT3</accession>
<dbReference type="Proteomes" id="UP000198561">
    <property type="component" value="Unassembled WGS sequence"/>
</dbReference>
<dbReference type="AlphaFoldDB" id="A0A1H6HCT3"/>
<proteinExistence type="predicted"/>
<protein>
    <submittedName>
        <fullName evidence="1">Uncharacterized protein</fullName>
    </submittedName>
</protein>
<name>A0A1H6HCT3_CHRCI</name>
<organism evidence="1 2">
    <name type="scientific">Chryseobacterium culicis</name>
    <dbReference type="NCBI Taxonomy" id="680127"/>
    <lineage>
        <taxon>Bacteria</taxon>
        <taxon>Pseudomonadati</taxon>
        <taxon>Bacteroidota</taxon>
        <taxon>Flavobacteriia</taxon>
        <taxon>Flavobacteriales</taxon>
        <taxon>Weeksellaceae</taxon>
        <taxon>Chryseobacterium group</taxon>
        <taxon>Chryseobacterium</taxon>
    </lineage>
</organism>
<evidence type="ECO:0000313" key="1">
    <source>
        <dbReference type="EMBL" id="SEH33629.1"/>
    </source>
</evidence>
<dbReference type="OrthoDB" id="1218874at2"/>
<gene>
    <name evidence="1" type="ORF">SAMN05421593_2389</name>
</gene>
<dbReference type="RefSeq" id="WP_139265728.1">
    <property type="nucleotide sequence ID" value="NZ_FNWQ01000002.1"/>
</dbReference>
<reference evidence="1 2" key="1">
    <citation type="submission" date="2016-10" db="EMBL/GenBank/DDBJ databases">
        <authorList>
            <person name="de Groot N.N."/>
        </authorList>
    </citation>
    <scope>NUCLEOTIDE SEQUENCE [LARGE SCALE GENOMIC DNA]</scope>
    <source>
        <strain evidence="1 2">DSM 23031</strain>
    </source>
</reference>
<sequence length="290" mass="30182">MKTKLLLASTLFVSVHIYSQVGIGTPAPSSTMDIRGSIEGNYREITTTDNLKGDDYHVSFAGAVNSILNLPGASAADGSATDFSGRKYFIKNNSTTGTLTLTAATGQTLRLGSNIVNGNSYILKPGKLAVLTANGAGGWDLNTDVYVTILDANANGPKIAAQAVPAGTSYYTLNDSPVTVNVPVAGTKTVLYYTGLACGGGAAQSLGSLRFQINQAGTASATYGSVNMVSWYNYSGISSVCFNFKTAYSVSNLAPGSYIFSLQTRREGEAGAVSDVTVWNSAGSAQVYYK</sequence>
<dbReference type="EMBL" id="FNWQ01000002">
    <property type="protein sequence ID" value="SEH33629.1"/>
    <property type="molecule type" value="Genomic_DNA"/>
</dbReference>
<evidence type="ECO:0000313" key="2">
    <source>
        <dbReference type="Proteomes" id="UP000198561"/>
    </source>
</evidence>